<accession>A0A3N1Y308</accession>
<dbReference type="EMBL" id="RJVI01000002">
    <property type="protein sequence ID" value="ROR32921.1"/>
    <property type="molecule type" value="Genomic_DNA"/>
</dbReference>
<evidence type="ECO:0000313" key="2">
    <source>
        <dbReference type="EMBL" id="ROR32921.1"/>
    </source>
</evidence>
<evidence type="ECO:0000313" key="3">
    <source>
        <dbReference type="Proteomes" id="UP000276634"/>
    </source>
</evidence>
<dbReference type="RefSeq" id="WP_123401813.1">
    <property type="nucleotide sequence ID" value="NZ_RJVI01000002.1"/>
</dbReference>
<dbReference type="OrthoDB" id="8772048at2"/>
<protein>
    <submittedName>
        <fullName evidence="2">Uncharacterized protein</fullName>
    </submittedName>
</protein>
<evidence type="ECO:0000256" key="1">
    <source>
        <dbReference type="SAM" id="SignalP"/>
    </source>
</evidence>
<keyword evidence="3" id="KW-1185">Reference proteome</keyword>
<gene>
    <name evidence="2" type="ORF">EDC57_2136</name>
</gene>
<feature type="chain" id="PRO_5018149796" evidence="1">
    <location>
        <begin position="28"/>
        <end position="600"/>
    </location>
</feature>
<dbReference type="AlphaFoldDB" id="A0A3N1Y308"/>
<comment type="caution">
    <text evidence="2">The sequence shown here is derived from an EMBL/GenBank/DDBJ whole genome shotgun (WGS) entry which is preliminary data.</text>
</comment>
<sequence>MGRGAWARGLLAAAVAAGAGRPAPAQAVPLAFLPPRLGGDVSYTLTETRTGGEATSARSLVGTVRARTRGVYRAPWFATLDAEVALSLIRASSDESENTGEAVTGRLGLDVFPQSRFPFRLVAERRDTRTEQDATATQDTVITRLEVQQQYATPDQRTRLSGLAWTQVTEEAVEGDEDVERVVELTWQRSLETQSLGATLSLDRTRRRNTGERDEDTLLQAHHLWRPAESRWSVTTQGNAGREETVTEEGGVAVLRFREVRQLTVAAIRQAVREQPLTLTLSGRVHDTELGTDGETLTTGGFALLGGARYQPEGPWTVTGFVSAVRNEDDGSTRDENSQSVDVDYSPAALELGPWRYSWNAGTGLGRRDPGFGDAVFEERLSLGHALRRAFATSRDSRLELSLTQRGSVLGRQGGGTDVRGQELDSTEWTLLHHAGLGWVQERAPLRRSVNLSLSDSRTITGGDEEEFFQQGNLQLAFGRGLAAGRGLSGSLTLQATRQRDEETGRVTTDTSSSGSVTYTDGRFLGVGGMRFSSTLSLASEELVPALPKEGEDNTLSWENRLDYRIGRLDTQARLTYSERSDAEGTWVFFFTVRRSFGAL</sequence>
<proteinExistence type="predicted"/>
<reference evidence="2 3" key="1">
    <citation type="submission" date="2018-11" db="EMBL/GenBank/DDBJ databases">
        <title>Genomic Encyclopedia of Type Strains, Phase IV (KMG-IV): sequencing the most valuable type-strain genomes for metagenomic binning, comparative biology and taxonomic classification.</title>
        <authorList>
            <person name="Goeker M."/>
        </authorList>
    </citation>
    <scope>NUCLEOTIDE SEQUENCE [LARGE SCALE GENOMIC DNA]</scope>
    <source>
        <strain evidence="2 3">DSM 100275</strain>
    </source>
</reference>
<name>A0A3N1Y308_9GAMM</name>
<keyword evidence="1" id="KW-0732">Signal</keyword>
<organism evidence="2 3">
    <name type="scientific">Inmirania thermothiophila</name>
    <dbReference type="NCBI Taxonomy" id="1750597"/>
    <lineage>
        <taxon>Bacteria</taxon>
        <taxon>Pseudomonadati</taxon>
        <taxon>Pseudomonadota</taxon>
        <taxon>Gammaproteobacteria</taxon>
        <taxon>Chromatiales</taxon>
        <taxon>Ectothiorhodospiraceae</taxon>
        <taxon>Inmirania</taxon>
    </lineage>
</organism>
<dbReference type="Proteomes" id="UP000276634">
    <property type="component" value="Unassembled WGS sequence"/>
</dbReference>
<feature type="signal peptide" evidence="1">
    <location>
        <begin position="1"/>
        <end position="27"/>
    </location>
</feature>